<evidence type="ECO:0000313" key="1">
    <source>
        <dbReference type="EMBL" id="PLS29599.1"/>
    </source>
</evidence>
<proteinExistence type="predicted"/>
<protein>
    <submittedName>
        <fullName evidence="1">Uncharacterized protein</fullName>
    </submittedName>
</protein>
<dbReference type="Proteomes" id="UP000235034">
    <property type="component" value="Unassembled WGS sequence"/>
</dbReference>
<keyword evidence="2" id="KW-1185">Reference proteome</keyword>
<organism evidence="1 2">
    <name type="scientific">Bifidobacterium parmae</name>
    <dbReference type="NCBI Taxonomy" id="361854"/>
    <lineage>
        <taxon>Bacteria</taxon>
        <taxon>Bacillati</taxon>
        <taxon>Actinomycetota</taxon>
        <taxon>Actinomycetes</taxon>
        <taxon>Bifidobacteriales</taxon>
        <taxon>Bifidobacteriaceae</taxon>
        <taxon>Bifidobacterium</taxon>
    </lineage>
</organism>
<sequence length="43" mass="4916">MNGGHRTRPQLYDRLLTADSRYPDVTMVIIDMINAQTHNTDIA</sequence>
<dbReference type="EMBL" id="NMWT01000002">
    <property type="protein sequence ID" value="PLS29599.1"/>
    <property type="molecule type" value="Genomic_DNA"/>
</dbReference>
<gene>
    <name evidence="1" type="ORF">Uis4E_0236</name>
</gene>
<reference evidence="1 2" key="1">
    <citation type="submission" date="2017-07" db="EMBL/GenBank/DDBJ databases">
        <title>Bifidobacterium novel species.</title>
        <authorList>
            <person name="Lugli G.A."/>
            <person name="Milani C."/>
            <person name="Duranti S."/>
            <person name="Mangifesta M."/>
        </authorList>
    </citation>
    <scope>NUCLEOTIDE SEQUENCE [LARGE SCALE GENOMIC DNA]</scope>
    <source>
        <strain evidence="1 2">77</strain>
    </source>
</reference>
<dbReference type="AlphaFoldDB" id="A0A2N5J5V7"/>
<evidence type="ECO:0000313" key="2">
    <source>
        <dbReference type="Proteomes" id="UP000235034"/>
    </source>
</evidence>
<accession>A0A2N5J5V7</accession>
<name>A0A2N5J5V7_9BIFI</name>
<comment type="caution">
    <text evidence="1">The sequence shown here is derived from an EMBL/GenBank/DDBJ whole genome shotgun (WGS) entry which is preliminary data.</text>
</comment>